<evidence type="ECO:0000259" key="1">
    <source>
        <dbReference type="Pfam" id="PF08646"/>
    </source>
</evidence>
<accession>A0A9E7L024</accession>
<gene>
    <name evidence="2" type="ORF">MUK42_18173</name>
</gene>
<protein>
    <submittedName>
        <fullName evidence="2">Replication factor-A C terminal domain</fullName>
    </submittedName>
</protein>
<evidence type="ECO:0000313" key="2">
    <source>
        <dbReference type="EMBL" id="URE38842.1"/>
    </source>
</evidence>
<reference evidence="2" key="1">
    <citation type="submission" date="2022-05" db="EMBL/GenBank/DDBJ databases">
        <title>The Musa troglodytarum L. genome provides insights into the mechanism of non-climacteric behaviour and enrichment of carotenoids.</title>
        <authorList>
            <person name="Wang J."/>
        </authorList>
    </citation>
    <scope>NUCLEOTIDE SEQUENCE</scope>
    <source>
        <tissue evidence="2">Leaf</tissue>
    </source>
</reference>
<dbReference type="InterPro" id="IPR012340">
    <property type="entry name" value="NA-bd_OB-fold"/>
</dbReference>
<dbReference type="OrthoDB" id="1922776at2759"/>
<evidence type="ECO:0000313" key="3">
    <source>
        <dbReference type="Proteomes" id="UP001055439"/>
    </source>
</evidence>
<name>A0A9E7L024_9LILI</name>
<organism evidence="2 3">
    <name type="scientific">Musa troglodytarum</name>
    <name type="common">fe'i banana</name>
    <dbReference type="NCBI Taxonomy" id="320322"/>
    <lineage>
        <taxon>Eukaryota</taxon>
        <taxon>Viridiplantae</taxon>
        <taxon>Streptophyta</taxon>
        <taxon>Embryophyta</taxon>
        <taxon>Tracheophyta</taxon>
        <taxon>Spermatophyta</taxon>
        <taxon>Magnoliopsida</taxon>
        <taxon>Liliopsida</taxon>
        <taxon>Zingiberales</taxon>
        <taxon>Musaceae</taxon>
        <taxon>Musa</taxon>
    </lineage>
</organism>
<dbReference type="Gene3D" id="2.40.50.140">
    <property type="entry name" value="Nucleic acid-binding proteins"/>
    <property type="match status" value="1"/>
</dbReference>
<keyword evidence="3" id="KW-1185">Reference proteome</keyword>
<dbReference type="EMBL" id="CP097510">
    <property type="protein sequence ID" value="URE38842.1"/>
    <property type="molecule type" value="Genomic_DNA"/>
</dbReference>
<dbReference type="AlphaFoldDB" id="A0A9E7L024"/>
<dbReference type="SUPFAM" id="SSF50249">
    <property type="entry name" value="Nucleic acid-binding proteins"/>
    <property type="match status" value="1"/>
</dbReference>
<dbReference type="InterPro" id="IPR013955">
    <property type="entry name" value="Rep_factor-A_C"/>
</dbReference>
<sequence>MRPRYKVDGHPVMGHQNRGTQSAMASYGASSSSAAAAENPWTPPYCSVVAVDTSTFCYRVCSICERTLADTASDCPVCSRRIPNAGSKHLYRLLVVSVGTVDRVMVVVCFDRAARVLMGCSADEWTDFLGAHPAAREKVGELLQGEMLRMTLSRSRRGNAEHLRAASVVPLRAGFRPVIDRLRRLYGVVEAGAPSSSRRGC</sequence>
<dbReference type="Pfam" id="PF08646">
    <property type="entry name" value="Rep_fac-A_C"/>
    <property type="match status" value="1"/>
</dbReference>
<dbReference type="Proteomes" id="UP001055439">
    <property type="component" value="Chromosome 8"/>
</dbReference>
<feature type="domain" description="Replication factor A C-terminal" evidence="1">
    <location>
        <begin position="45"/>
        <end position="139"/>
    </location>
</feature>
<proteinExistence type="predicted"/>